<reference evidence="7 9" key="1">
    <citation type="submission" date="2017-09" db="EMBL/GenBank/DDBJ databases">
        <title>Biodiversity and function of Thalassospira species in the particle-attached aromatic-hydrocarbon-degrading consortia from the surface seawater of the South China Sea.</title>
        <authorList>
            <person name="Dong C."/>
            <person name="Liu R."/>
            <person name="Shao Z."/>
        </authorList>
    </citation>
    <scope>NUCLEOTIDE SEQUENCE [LARGE SCALE GENOMIC DNA]</scope>
    <source>
        <strain evidence="7 9">CSC1P2</strain>
    </source>
</reference>
<dbReference type="InterPro" id="IPR005119">
    <property type="entry name" value="LysR_subst-bd"/>
</dbReference>
<dbReference type="Proteomes" id="UP000233458">
    <property type="component" value="Chromosome"/>
</dbReference>
<dbReference type="AlphaFoldDB" id="A0A2N3KN64"/>
<protein>
    <submittedName>
        <fullName evidence="7">LysR family transcriptional regulator</fullName>
    </submittedName>
</protein>
<dbReference type="RefSeq" id="WP_101268928.1">
    <property type="nucleotide sequence ID" value="NZ_CP024199.1"/>
</dbReference>
<evidence type="ECO:0000256" key="2">
    <source>
        <dbReference type="ARBA" id="ARBA00023015"/>
    </source>
</evidence>
<dbReference type="PROSITE" id="PS50931">
    <property type="entry name" value="HTH_LYSR"/>
    <property type="match status" value="1"/>
</dbReference>
<dbReference type="PANTHER" id="PTHR30537:SF26">
    <property type="entry name" value="GLYCINE CLEAVAGE SYSTEM TRANSCRIPTIONAL ACTIVATOR"/>
    <property type="match status" value="1"/>
</dbReference>
<comment type="similarity">
    <text evidence="1">Belongs to the LysR transcriptional regulatory family.</text>
</comment>
<evidence type="ECO:0000256" key="1">
    <source>
        <dbReference type="ARBA" id="ARBA00009437"/>
    </source>
</evidence>
<dbReference type="GO" id="GO:0006351">
    <property type="term" value="P:DNA-templated transcription"/>
    <property type="evidence" value="ECO:0007669"/>
    <property type="project" value="TreeGrafter"/>
</dbReference>
<dbReference type="Pfam" id="PF00126">
    <property type="entry name" value="HTH_1"/>
    <property type="match status" value="1"/>
</dbReference>
<dbReference type="FunFam" id="3.40.190.10:FF:000017">
    <property type="entry name" value="Glycine cleavage system transcriptional activator"/>
    <property type="match status" value="1"/>
</dbReference>
<dbReference type="FunFam" id="1.10.10.10:FF:000001">
    <property type="entry name" value="LysR family transcriptional regulator"/>
    <property type="match status" value="1"/>
</dbReference>
<evidence type="ECO:0000313" key="8">
    <source>
        <dbReference type="Proteomes" id="UP000233458"/>
    </source>
</evidence>
<evidence type="ECO:0000259" key="5">
    <source>
        <dbReference type="PROSITE" id="PS50931"/>
    </source>
</evidence>
<evidence type="ECO:0000256" key="4">
    <source>
        <dbReference type="ARBA" id="ARBA00023163"/>
    </source>
</evidence>
<dbReference type="Gene3D" id="3.40.190.10">
    <property type="entry name" value="Periplasmic binding protein-like II"/>
    <property type="match status" value="2"/>
</dbReference>
<keyword evidence="2" id="KW-0805">Transcription regulation</keyword>
<dbReference type="SUPFAM" id="SSF53850">
    <property type="entry name" value="Periplasmic binding protein-like II"/>
    <property type="match status" value="1"/>
</dbReference>
<dbReference type="InterPro" id="IPR058163">
    <property type="entry name" value="LysR-type_TF_proteobact-type"/>
</dbReference>
<reference evidence="6 8" key="2">
    <citation type="submission" date="2017-10" db="EMBL/GenBank/DDBJ databases">
        <title>Biodiversity and function of Thalassospira species in the particle-attached aromatic-hydrocarbon-degrading consortia from the surface seawater of the China South Sea.</title>
        <authorList>
            <person name="Dong C."/>
            <person name="Liu R."/>
            <person name="Shao Z."/>
        </authorList>
    </citation>
    <scope>NUCLEOTIDE SEQUENCE [LARGE SCALE GENOMIC DNA]</scope>
    <source>
        <strain evidence="6 8">CSC3H3</strain>
    </source>
</reference>
<evidence type="ECO:0000313" key="9">
    <source>
        <dbReference type="Proteomes" id="UP000233597"/>
    </source>
</evidence>
<dbReference type="GO" id="GO:0043565">
    <property type="term" value="F:sequence-specific DNA binding"/>
    <property type="evidence" value="ECO:0007669"/>
    <property type="project" value="TreeGrafter"/>
</dbReference>
<dbReference type="EMBL" id="CP024199">
    <property type="protein sequence ID" value="AUG54469.1"/>
    <property type="molecule type" value="Genomic_DNA"/>
</dbReference>
<gene>
    <name evidence="7" type="ORF">COO20_17545</name>
    <name evidence="6" type="ORF">CSC3H3_18450</name>
</gene>
<dbReference type="SUPFAM" id="SSF46785">
    <property type="entry name" value="Winged helix' DNA-binding domain"/>
    <property type="match status" value="1"/>
</dbReference>
<dbReference type="Gene3D" id="1.10.10.10">
    <property type="entry name" value="Winged helix-like DNA-binding domain superfamily/Winged helix DNA-binding domain"/>
    <property type="match status" value="1"/>
</dbReference>
<dbReference type="PRINTS" id="PR00039">
    <property type="entry name" value="HTHLYSR"/>
</dbReference>
<dbReference type="EMBL" id="NWTK01000012">
    <property type="protein sequence ID" value="PKR51936.1"/>
    <property type="molecule type" value="Genomic_DNA"/>
</dbReference>
<keyword evidence="4" id="KW-0804">Transcription</keyword>
<keyword evidence="3" id="KW-0238">DNA-binding</keyword>
<keyword evidence="8" id="KW-1185">Reference proteome</keyword>
<evidence type="ECO:0000313" key="6">
    <source>
        <dbReference type="EMBL" id="AUG54469.1"/>
    </source>
</evidence>
<feature type="domain" description="HTH lysR-type" evidence="5">
    <location>
        <begin position="6"/>
        <end position="63"/>
    </location>
</feature>
<dbReference type="NCBIfam" id="NF008352">
    <property type="entry name" value="PRK11139.1"/>
    <property type="match status" value="1"/>
</dbReference>
<evidence type="ECO:0000256" key="3">
    <source>
        <dbReference type="ARBA" id="ARBA00023125"/>
    </source>
</evidence>
<accession>A0A2N3KN64</accession>
<dbReference type="InterPro" id="IPR036388">
    <property type="entry name" value="WH-like_DNA-bd_sf"/>
</dbReference>
<proteinExistence type="inferred from homology"/>
<dbReference type="GO" id="GO:0003700">
    <property type="term" value="F:DNA-binding transcription factor activity"/>
    <property type="evidence" value="ECO:0007669"/>
    <property type="project" value="InterPro"/>
</dbReference>
<name>A0A2N3KN64_9PROT</name>
<organism evidence="7 9">
    <name type="scientific">Thalassospira marina</name>
    <dbReference type="NCBI Taxonomy" id="2048283"/>
    <lineage>
        <taxon>Bacteria</taxon>
        <taxon>Pseudomonadati</taxon>
        <taxon>Pseudomonadota</taxon>
        <taxon>Alphaproteobacteria</taxon>
        <taxon>Rhodospirillales</taxon>
        <taxon>Thalassospiraceae</taxon>
        <taxon>Thalassospira</taxon>
    </lineage>
</organism>
<dbReference type="KEGG" id="thac:CSC3H3_18450"/>
<dbReference type="Proteomes" id="UP000233597">
    <property type="component" value="Unassembled WGS sequence"/>
</dbReference>
<dbReference type="InterPro" id="IPR000847">
    <property type="entry name" value="LysR_HTH_N"/>
</dbReference>
<dbReference type="OrthoDB" id="9794694at2"/>
<evidence type="ECO:0000313" key="7">
    <source>
        <dbReference type="EMBL" id="PKR51936.1"/>
    </source>
</evidence>
<dbReference type="Pfam" id="PF03466">
    <property type="entry name" value="LysR_substrate"/>
    <property type="match status" value="1"/>
</dbReference>
<dbReference type="PANTHER" id="PTHR30537">
    <property type="entry name" value="HTH-TYPE TRANSCRIPTIONAL REGULATOR"/>
    <property type="match status" value="1"/>
</dbReference>
<sequence>MRRVLPSLTALQFFEASARHLSFTKAAQELNVTQSAISRQVRALEEYLGRDLFRRIRQRLKLTPAGDAYAAQVRDLLDRAEAATLQVMAYSGEGGMLNVGTLPTFGARWLVPRLGNFRATWPDIQLNLITQIRPFDFAEEAIDIAIHFGEANWPGCVFHRLMGETLIPVCAPKLLRENDDLPIARERIRNCTLLQHATRPTAWQDWLTAAGVPAVDDLAGPRFEHFHMVIQAAVAGLGLALMPEFLVREELDNGRLLAPFDLSIPSQHAYYVVYPEEKENTFAVRAFRDWLLVASGNPPVGKVETDSSEKARASAP</sequence>
<dbReference type="InterPro" id="IPR036390">
    <property type="entry name" value="WH_DNA-bd_sf"/>
</dbReference>